<dbReference type="InterPro" id="IPR045864">
    <property type="entry name" value="aa-tRNA-synth_II/BPL/LPL"/>
</dbReference>
<name>A0A8J6Y5C9_9BACT</name>
<dbReference type="EMBL" id="JACXWA010000090">
    <property type="protein sequence ID" value="MBD3870795.1"/>
    <property type="molecule type" value="Genomic_DNA"/>
</dbReference>
<evidence type="ECO:0000313" key="3">
    <source>
        <dbReference type="Proteomes" id="UP000598633"/>
    </source>
</evidence>
<organism evidence="2 3">
    <name type="scientific">Candidatus Sulfomarinibacter kjeldsenii</name>
    <dbReference type="NCBI Taxonomy" id="2885994"/>
    <lineage>
        <taxon>Bacteria</taxon>
        <taxon>Pseudomonadati</taxon>
        <taxon>Acidobacteriota</taxon>
        <taxon>Thermoanaerobaculia</taxon>
        <taxon>Thermoanaerobaculales</taxon>
        <taxon>Candidatus Sulfomarinibacteraceae</taxon>
        <taxon>Candidatus Sulfomarinibacter</taxon>
    </lineage>
</organism>
<dbReference type="Proteomes" id="UP000598633">
    <property type="component" value="Unassembled WGS sequence"/>
</dbReference>
<dbReference type="SUPFAM" id="SSF55681">
    <property type="entry name" value="Class II aaRS and biotin synthetases"/>
    <property type="match status" value="1"/>
</dbReference>
<dbReference type="PANTHER" id="PTHR43679:SF2">
    <property type="entry name" value="OCTANOYL-[GCVH]:PROTEIN N-OCTANOYLTRANSFERASE"/>
    <property type="match status" value="1"/>
</dbReference>
<keyword evidence="2" id="KW-0436">Ligase</keyword>
<dbReference type="InterPro" id="IPR050664">
    <property type="entry name" value="Octanoyltrans_LipM/LipL"/>
</dbReference>
<evidence type="ECO:0000259" key="1">
    <source>
        <dbReference type="PROSITE" id="PS51733"/>
    </source>
</evidence>
<dbReference type="Pfam" id="PF21948">
    <property type="entry name" value="LplA-B_cat"/>
    <property type="match status" value="1"/>
</dbReference>
<dbReference type="AlphaFoldDB" id="A0A8J6Y5C9"/>
<gene>
    <name evidence="2" type="ORF">IFJ97_05480</name>
</gene>
<evidence type="ECO:0000313" key="2">
    <source>
        <dbReference type="EMBL" id="MBD3870795.1"/>
    </source>
</evidence>
<sequence>MTADPTPWLLIIDGDLPGAQNMARDVAILESVSEGDSPPTLRLYGWNPPCLTLGRHQGIEAADLEFCSAEGIDVVRRPTGGRALLHQHELTYAVVAPLGRGPLPRGLQDAYRLICGALVQAMQSLGIDAKLTAGDVNLQLPGPRSTMPCFEAPAGGEVVVRNRKLIGSAMRAHAGSILQHGAIVLGWDGRLQAGSMGLKDDASLRARITTLRDEISHEVPRPVLERTLIEAFSSSLGAGFEQGQPTVVELNRQDELFRSLLVDG</sequence>
<comment type="caution">
    <text evidence="2">The sequence shown here is derived from an EMBL/GenBank/DDBJ whole genome shotgun (WGS) entry which is preliminary data.</text>
</comment>
<accession>A0A8J6Y5C9</accession>
<dbReference type="PANTHER" id="PTHR43679">
    <property type="entry name" value="OCTANOYLTRANSFERASE LIPM-RELATED"/>
    <property type="match status" value="1"/>
</dbReference>
<proteinExistence type="predicted"/>
<dbReference type="Gene3D" id="3.30.930.10">
    <property type="entry name" value="Bira Bifunctional Protein, Domain 2"/>
    <property type="match status" value="1"/>
</dbReference>
<feature type="domain" description="BPL/LPL catalytic" evidence="1">
    <location>
        <begin position="35"/>
        <end position="240"/>
    </location>
</feature>
<protein>
    <submittedName>
        <fullName evidence="2">Lipoate--protein ligase family protein</fullName>
    </submittedName>
</protein>
<dbReference type="CDD" id="cd16443">
    <property type="entry name" value="LplA"/>
    <property type="match status" value="1"/>
</dbReference>
<reference evidence="2 3" key="1">
    <citation type="submission" date="2020-08" db="EMBL/GenBank/DDBJ databases">
        <title>Acidobacteriota in marine sediments use diverse sulfur dissimilation pathways.</title>
        <authorList>
            <person name="Wasmund K."/>
        </authorList>
    </citation>
    <scope>NUCLEOTIDE SEQUENCE [LARGE SCALE GENOMIC DNA]</scope>
    <source>
        <strain evidence="2">MAG AM3-A</strain>
    </source>
</reference>
<dbReference type="InterPro" id="IPR004143">
    <property type="entry name" value="BPL_LPL_catalytic"/>
</dbReference>
<dbReference type="GO" id="GO:0016874">
    <property type="term" value="F:ligase activity"/>
    <property type="evidence" value="ECO:0007669"/>
    <property type="project" value="UniProtKB-KW"/>
</dbReference>
<dbReference type="PROSITE" id="PS51733">
    <property type="entry name" value="BPL_LPL_CATALYTIC"/>
    <property type="match status" value="1"/>
</dbReference>